<evidence type="ECO:0000256" key="2">
    <source>
        <dbReference type="ARBA" id="ARBA00022448"/>
    </source>
</evidence>
<evidence type="ECO:0000313" key="9">
    <source>
        <dbReference type="EMBL" id="MCD2196943.1"/>
    </source>
</evidence>
<evidence type="ECO:0000256" key="6">
    <source>
        <dbReference type="ARBA" id="ARBA00023196"/>
    </source>
</evidence>
<keyword evidence="6 8" id="KW-0139">CF(1)</keyword>
<evidence type="ECO:0000256" key="8">
    <source>
        <dbReference type="HAMAP-Rule" id="MF_01416"/>
    </source>
</evidence>
<keyword evidence="3 8" id="KW-0375">Hydrogen ion transport</keyword>
<dbReference type="Pfam" id="PF00213">
    <property type="entry name" value="OSCP"/>
    <property type="match status" value="2"/>
</dbReference>
<dbReference type="Gene3D" id="1.10.520.20">
    <property type="entry name" value="N-terminal domain of the delta subunit of the F1F0-ATP synthase"/>
    <property type="match status" value="1"/>
</dbReference>
<comment type="subcellular location">
    <subcellularLocation>
        <location evidence="8">Cell membrane</location>
        <topology evidence="8">Peripheral membrane protein</topology>
    </subcellularLocation>
    <subcellularLocation>
        <location evidence="1">Membrane</location>
    </subcellularLocation>
</comment>
<name>A0ABS8PFB2_9PSEU</name>
<dbReference type="RefSeq" id="WP_230738837.1">
    <property type="nucleotide sequence ID" value="NZ_JAJNDB010000007.1"/>
</dbReference>
<dbReference type="EMBL" id="JAJNDB010000007">
    <property type="protein sequence ID" value="MCD2196943.1"/>
    <property type="molecule type" value="Genomic_DNA"/>
</dbReference>
<gene>
    <name evidence="8" type="primary">atpH</name>
    <name evidence="9" type="ORF">LQ327_26585</name>
</gene>
<dbReference type="SUPFAM" id="SSF47928">
    <property type="entry name" value="N-terminal domain of the delta subunit of the F1F0-ATP synthase"/>
    <property type="match status" value="1"/>
</dbReference>
<dbReference type="Proteomes" id="UP001199469">
    <property type="component" value="Unassembled WGS sequence"/>
</dbReference>
<evidence type="ECO:0000256" key="5">
    <source>
        <dbReference type="ARBA" id="ARBA00023136"/>
    </source>
</evidence>
<keyword evidence="8" id="KW-1003">Cell membrane</keyword>
<proteinExistence type="inferred from homology"/>
<dbReference type="InterPro" id="IPR020781">
    <property type="entry name" value="ATPase_OSCP/d_CS"/>
</dbReference>
<dbReference type="HAMAP" id="MF_01416">
    <property type="entry name" value="ATP_synth_delta_bact"/>
    <property type="match status" value="1"/>
</dbReference>
<dbReference type="PROSITE" id="PS00389">
    <property type="entry name" value="ATPASE_DELTA"/>
    <property type="match status" value="1"/>
</dbReference>
<comment type="function">
    <text evidence="8">F(1)F(0) ATP synthase produces ATP from ADP in the presence of a proton or sodium gradient. F-type ATPases consist of two structural domains, F(1) containing the extramembraneous catalytic core and F(0) containing the membrane proton channel, linked together by a central stalk and a peripheral stalk. During catalysis, ATP synthesis in the catalytic domain of F(1) is coupled via a rotary mechanism of the central stalk subunits to proton translocation.</text>
</comment>
<evidence type="ECO:0000256" key="3">
    <source>
        <dbReference type="ARBA" id="ARBA00022781"/>
    </source>
</evidence>
<dbReference type="PANTHER" id="PTHR11910">
    <property type="entry name" value="ATP SYNTHASE DELTA CHAIN"/>
    <property type="match status" value="1"/>
</dbReference>
<evidence type="ECO:0000313" key="10">
    <source>
        <dbReference type="Proteomes" id="UP001199469"/>
    </source>
</evidence>
<dbReference type="InterPro" id="IPR026015">
    <property type="entry name" value="ATP_synth_OSCP/delta_N_sf"/>
</dbReference>
<dbReference type="NCBIfam" id="NF009967">
    <property type="entry name" value="PRK13430.1"/>
    <property type="match status" value="1"/>
</dbReference>
<dbReference type="InterPro" id="IPR000711">
    <property type="entry name" value="ATPase_OSCP/dsu"/>
</dbReference>
<organism evidence="9 10">
    <name type="scientific">Actinomycetospora endophytica</name>
    <dbReference type="NCBI Taxonomy" id="2291215"/>
    <lineage>
        <taxon>Bacteria</taxon>
        <taxon>Bacillati</taxon>
        <taxon>Actinomycetota</taxon>
        <taxon>Actinomycetes</taxon>
        <taxon>Pseudonocardiales</taxon>
        <taxon>Pseudonocardiaceae</taxon>
        <taxon>Actinomycetospora</taxon>
    </lineage>
</organism>
<comment type="function">
    <text evidence="8">This protein is part of the stalk that links CF(0) to CF(1). It either transmits conformational changes from CF(0) to CF(1) or is implicated in proton conduction.</text>
</comment>
<accession>A0ABS8PFB2</accession>
<keyword evidence="5 8" id="KW-0472">Membrane</keyword>
<reference evidence="9 10" key="1">
    <citation type="submission" date="2021-11" db="EMBL/GenBank/DDBJ databases">
        <title>Draft genome sequence of Actinomycetospora sp. SF1 isolated from the rhizosphere soil.</title>
        <authorList>
            <person name="Duangmal K."/>
            <person name="Chantavorakit T."/>
        </authorList>
    </citation>
    <scope>NUCLEOTIDE SEQUENCE [LARGE SCALE GENOMIC DNA]</scope>
    <source>
        <strain evidence="9 10">TBRC 5722</strain>
    </source>
</reference>
<evidence type="ECO:0000256" key="7">
    <source>
        <dbReference type="ARBA" id="ARBA00023310"/>
    </source>
</evidence>
<dbReference type="NCBIfam" id="TIGR01145">
    <property type="entry name" value="ATP_synt_delta"/>
    <property type="match status" value="1"/>
</dbReference>
<protein>
    <recommendedName>
        <fullName evidence="8">ATP synthase subunit delta</fullName>
    </recommendedName>
    <alternativeName>
        <fullName evidence="8">ATP synthase F(1) sector subunit delta</fullName>
    </alternativeName>
    <alternativeName>
        <fullName evidence="8">F-type ATPase subunit delta</fullName>
        <shortName evidence="8">F-ATPase subunit delta</shortName>
    </alternativeName>
</protein>
<keyword evidence="4 8" id="KW-0406">Ion transport</keyword>
<keyword evidence="2 8" id="KW-0813">Transport</keyword>
<comment type="similarity">
    <text evidence="8">Belongs to the ATPase delta chain family.</text>
</comment>
<keyword evidence="7 8" id="KW-0066">ATP synthesis</keyword>
<comment type="caution">
    <text evidence="9">The sequence shown here is derived from an EMBL/GenBank/DDBJ whole genome shotgun (WGS) entry which is preliminary data.</text>
</comment>
<evidence type="ECO:0000256" key="4">
    <source>
        <dbReference type="ARBA" id="ARBA00023065"/>
    </source>
</evidence>
<keyword evidence="10" id="KW-1185">Reference proteome</keyword>
<sequence>MHSASQGAVDNATEALERVVSDPTSGTTAHLAQVSDELYGVARVLTEHIELRRHLVDPTGSASLRRGLVENLFSSKLDATTVQLLTTLVQTRLSSPTDLVEAVETIGRTAALAAAEKDGTLSDTEDDLFRFGRILQREPQLRTLLADTTTPADKRVGLLSRVLGDKVTPTAHRLLEQIVRHPYSKALDYAAERLADAAAARRDRSIARVVAPIALSQEQEDRLGDVLSRLYGRSISVQSDVDPDILGGLVVRVGGELLDGSVARHLRGAADAFPT</sequence>
<evidence type="ECO:0000256" key="1">
    <source>
        <dbReference type="ARBA" id="ARBA00004370"/>
    </source>
</evidence>